<accession>U5C253</accession>
<reference evidence="1 2" key="1">
    <citation type="journal article" date="2013" name="Genome Announc.">
        <title>Draft Genome Sequence of the Psychrophilic and Alkaliphilic Rhodonellum psychrophilum Strain GCM71T.</title>
        <authorList>
            <person name="Hauptmann A.L."/>
            <person name="Glaring M.A."/>
            <person name="Hallin P.F."/>
            <person name="Prieme A."/>
            <person name="Stougaard P."/>
        </authorList>
    </citation>
    <scope>NUCLEOTIDE SEQUENCE [LARGE SCALE GENOMIC DNA]</scope>
    <source>
        <strain evidence="1 2">GCM71</strain>
    </source>
</reference>
<gene>
    <name evidence="1" type="ORF">P872_15325</name>
</gene>
<protein>
    <submittedName>
        <fullName evidence="1">Uncharacterized protein</fullName>
    </submittedName>
</protein>
<dbReference type="EMBL" id="AWXR01000006">
    <property type="protein sequence ID" value="ERM84153.1"/>
    <property type="molecule type" value="Genomic_DNA"/>
</dbReference>
<dbReference type="AlphaFoldDB" id="U5C253"/>
<evidence type="ECO:0000313" key="1">
    <source>
        <dbReference type="EMBL" id="ERM84153.1"/>
    </source>
</evidence>
<comment type="caution">
    <text evidence="1">The sequence shown here is derived from an EMBL/GenBank/DDBJ whole genome shotgun (WGS) entry which is preliminary data.</text>
</comment>
<organism evidence="1 2">
    <name type="scientific">Rhodonellum psychrophilum GCM71 = DSM 17998</name>
    <dbReference type="NCBI Taxonomy" id="1123057"/>
    <lineage>
        <taxon>Bacteria</taxon>
        <taxon>Pseudomonadati</taxon>
        <taxon>Bacteroidota</taxon>
        <taxon>Cytophagia</taxon>
        <taxon>Cytophagales</taxon>
        <taxon>Cytophagaceae</taxon>
        <taxon>Rhodonellum</taxon>
    </lineage>
</organism>
<proteinExistence type="predicted"/>
<sequence>MHISGLRREIGEEINFEKVLFTQKGKKKAAH</sequence>
<dbReference type="Proteomes" id="UP000016843">
    <property type="component" value="Unassembled WGS sequence"/>
</dbReference>
<name>U5C253_9BACT</name>
<keyword evidence="2" id="KW-1185">Reference proteome</keyword>
<evidence type="ECO:0000313" key="2">
    <source>
        <dbReference type="Proteomes" id="UP000016843"/>
    </source>
</evidence>